<evidence type="ECO:0000256" key="8">
    <source>
        <dbReference type="HAMAP-Rule" id="MF_00310"/>
    </source>
</evidence>
<dbReference type="NCBIfam" id="TIGR01041">
    <property type="entry name" value="ATP_syn_B_arch"/>
    <property type="match status" value="1"/>
</dbReference>
<dbReference type="InterPro" id="IPR020003">
    <property type="entry name" value="ATPase_a/bsu_AS"/>
</dbReference>
<dbReference type="GO" id="GO:0042777">
    <property type="term" value="P:proton motive force-driven plasma membrane ATP synthesis"/>
    <property type="evidence" value="ECO:0007669"/>
    <property type="project" value="UniProtKB-UniRule"/>
</dbReference>
<dbReference type="InterPro" id="IPR055190">
    <property type="entry name" value="ATP-synt_VA_C"/>
</dbReference>
<dbReference type="InterPro" id="IPR004100">
    <property type="entry name" value="ATPase_F1/V1/A1_a/bsu_N"/>
</dbReference>
<dbReference type="NCBIfam" id="NF003235">
    <property type="entry name" value="PRK04196.1"/>
    <property type="match status" value="1"/>
</dbReference>
<dbReference type="Proteomes" id="UP000199320">
    <property type="component" value="Unassembled WGS sequence"/>
</dbReference>
<evidence type="ECO:0000256" key="3">
    <source>
        <dbReference type="ARBA" id="ARBA00022475"/>
    </source>
</evidence>
<keyword evidence="14" id="KW-1185">Reference proteome</keyword>
<evidence type="ECO:0000256" key="7">
    <source>
        <dbReference type="ARBA" id="ARBA00023310"/>
    </source>
</evidence>
<proteinExistence type="inferred from homology"/>
<accession>A0A1I0BCD9</accession>
<dbReference type="CDD" id="cd01135">
    <property type="entry name" value="V_A-ATPase_B"/>
    <property type="match status" value="1"/>
</dbReference>
<reference evidence="14 15" key="1">
    <citation type="submission" date="2016-10" db="EMBL/GenBank/DDBJ databases">
        <authorList>
            <person name="Varghese N."/>
            <person name="Submissions S."/>
        </authorList>
    </citation>
    <scope>NUCLEOTIDE SEQUENCE [LARGE SCALE GENOMIC DNA]</scope>
    <source>
        <strain evidence="12 15">CDM_1</strain>
        <strain evidence="14">CDM_6</strain>
    </source>
</reference>
<dbReference type="CDD" id="cd18118">
    <property type="entry name" value="ATP-synt_V_A-type_beta_N"/>
    <property type="match status" value="1"/>
</dbReference>
<gene>
    <name evidence="8" type="primary">atpB</name>
    <name evidence="13" type="ORF">SAMN04488694_103183</name>
    <name evidence="12" type="ORF">SAMN05192552_1003125</name>
</gene>
<dbReference type="Proteomes" id="UP000324021">
    <property type="component" value="Unassembled WGS sequence"/>
</dbReference>
<dbReference type="PROSITE" id="PS00152">
    <property type="entry name" value="ATPASE_ALPHA_BETA"/>
    <property type="match status" value="1"/>
</dbReference>
<organism evidence="13 14">
    <name type="scientific">Natrinema hispanicum</name>
    <dbReference type="NCBI Taxonomy" id="392421"/>
    <lineage>
        <taxon>Archaea</taxon>
        <taxon>Methanobacteriati</taxon>
        <taxon>Methanobacteriota</taxon>
        <taxon>Stenosarchaea group</taxon>
        <taxon>Halobacteria</taxon>
        <taxon>Halobacteriales</taxon>
        <taxon>Natrialbaceae</taxon>
        <taxon>Natrinema</taxon>
    </lineage>
</organism>
<evidence type="ECO:0000256" key="4">
    <source>
        <dbReference type="ARBA" id="ARBA00022781"/>
    </source>
</evidence>
<keyword evidence="5 8" id="KW-0406">Ion transport</keyword>
<dbReference type="PANTHER" id="PTHR43389">
    <property type="entry name" value="V-TYPE PROTON ATPASE SUBUNIT B"/>
    <property type="match status" value="1"/>
</dbReference>
<dbReference type="Pfam" id="PF02874">
    <property type="entry name" value="ATP-synt_ab_N"/>
    <property type="match status" value="1"/>
</dbReference>
<dbReference type="PANTHER" id="PTHR43389:SF4">
    <property type="entry name" value="V-TYPE PROTON ATPASE SUBUNIT B"/>
    <property type="match status" value="1"/>
</dbReference>
<keyword evidence="4 8" id="KW-0375">Hydrogen ion transport</keyword>
<dbReference type="STRING" id="392421.SAMN04488694_103183"/>
<evidence type="ECO:0000313" key="13">
    <source>
        <dbReference type="EMBL" id="SET04434.1"/>
    </source>
</evidence>
<feature type="domain" description="ATP synthase A/B type C-terminal" evidence="11">
    <location>
        <begin position="358"/>
        <end position="457"/>
    </location>
</feature>
<feature type="domain" description="ATPase F1/V1/A1 complex alpha/beta subunit nucleotide-binding" evidence="9">
    <location>
        <begin position="129"/>
        <end position="353"/>
    </location>
</feature>
<evidence type="ECO:0000256" key="6">
    <source>
        <dbReference type="ARBA" id="ARBA00023136"/>
    </source>
</evidence>
<dbReference type="SUPFAM" id="SSF52540">
    <property type="entry name" value="P-loop containing nucleoside triphosphate hydrolases"/>
    <property type="match status" value="1"/>
</dbReference>
<evidence type="ECO:0000313" key="15">
    <source>
        <dbReference type="Proteomes" id="UP000324021"/>
    </source>
</evidence>
<evidence type="ECO:0000256" key="2">
    <source>
        <dbReference type="ARBA" id="ARBA00022448"/>
    </source>
</evidence>
<dbReference type="InterPro" id="IPR000194">
    <property type="entry name" value="ATPase_F1/V1/A1_a/bsu_nucl-bd"/>
</dbReference>
<dbReference type="EMBL" id="FOIC01000003">
    <property type="protein sequence ID" value="SET04434.1"/>
    <property type="molecule type" value="Genomic_DNA"/>
</dbReference>
<dbReference type="InterPro" id="IPR005724">
    <property type="entry name" value="ATPase_A1-cplx_bsu"/>
</dbReference>
<dbReference type="GO" id="GO:0033178">
    <property type="term" value="C:proton-transporting two-sector ATPase complex, catalytic domain"/>
    <property type="evidence" value="ECO:0007669"/>
    <property type="project" value="InterPro"/>
</dbReference>
<dbReference type="GO" id="GO:0005886">
    <property type="term" value="C:plasma membrane"/>
    <property type="evidence" value="ECO:0007669"/>
    <property type="project" value="UniProtKB-SubCell"/>
</dbReference>
<evidence type="ECO:0000256" key="1">
    <source>
        <dbReference type="ARBA" id="ARBA00008936"/>
    </source>
</evidence>
<keyword evidence="2 8" id="KW-0813">Transport</keyword>
<dbReference type="AlphaFoldDB" id="A0A1I0BCD9"/>
<dbReference type="PIRSF" id="PIRSF039114">
    <property type="entry name" value="V-ATPsynth_beta/V-ATPase_B"/>
    <property type="match status" value="1"/>
</dbReference>
<dbReference type="GO" id="GO:0005524">
    <property type="term" value="F:ATP binding"/>
    <property type="evidence" value="ECO:0007669"/>
    <property type="project" value="UniProtKB-UniRule"/>
</dbReference>
<evidence type="ECO:0000313" key="12">
    <source>
        <dbReference type="EMBL" id="SDC36064.1"/>
    </source>
</evidence>
<evidence type="ECO:0000259" key="11">
    <source>
        <dbReference type="Pfam" id="PF22919"/>
    </source>
</evidence>
<dbReference type="InterPro" id="IPR022879">
    <property type="entry name" value="V-ATPase_su_B/beta"/>
</dbReference>
<evidence type="ECO:0000313" key="14">
    <source>
        <dbReference type="Proteomes" id="UP000199320"/>
    </source>
</evidence>
<dbReference type="HAMAP" id="MF_00310">
    <property type="entry name" value="ATP_synth_B_arch"/>
    <property type="match status" value="1"/>
</dbReference>
<evidence type="ECO:0000259" key="10">
    <source>
        <dbReference type="Pfam" id="PF02874"/>
    </source>
</evidence>
<dbReference type="InterPro" id="IPR027417">
    <property type="entry name" value="P-loop_NTPase"/>
</dbReference>
<sequence>MKEYQTITEISGPLVFAEVDEPVGYDEIVEIETPQGDTLRGQVLESSEGIVSIQVFEGTGGIDRNASVRFLGETMKMPVTEDLLGRVLDGSGNPIDGGPEIVPDKRQDIVGEAINPFSREYPEEFIQTGVSAIDGMNTLVRGQKLPIFSASGLPHNELALQIARQATVPEEEEGDGEGSEFAVVFGAMGITAEEANEFMDDFERTGALERSVVFMNLADDPAVERQVTPRLALTTAEYLAFEEDYHVLVILTDMTNYCEALREIGAAREEVPGRRGYPGYMYTDLAQLYERAGRIEGKEGSVTQIPILTMPGDDDTHPIPDLTGYITEGQIMMDRDLNSQGIEPPVNVLPSLSRLMDDGIGEGLTREDHGDVSDQMYAAYAEGEDLRDLVNIVGREALSERDNKFLDFADRFEEEFVQQGYDTNRSIDETLELGWDLLSDLPKTELNRIDEELIEEHYREDETAEAVQAD</sequence>
<dbReference type="RefSeq" id="WP_092930533.1">
    <property type="nucleotide sequence ID" value="NZ_FMZP01000003.1"/>
</dbReference>
<dbReference type="SUPFAM" id="SSF47917">
    <property type="entry name" value="C-terminal domain of alpha and beta subunits of F1 ATP synthase"/>
    <property type="match status" value="1"/>
</dbReference>
<dbReference type="CDD" id="cd18112">
    <property type="entry name" value="ATP-synt_V_A-type_beta_C"/>
    <property type="match status" value="1"/>
</dbReference>
<comment type="similarity">
    <text evidence="1 8">Belongs to the ATPase alpha/beta chains family.</text>
</comment>
<keyword evidence="3 8" id="KW-1003">Cell membrane</keyword>
<keyword evidence="7 8" id="KW-0066">ATP synthesis</keyword>
<dbReference type="Pfam" id="PF22919">
    <property type="entry name" value="ATP-synt_VA_C"/>
    <property type="match status" value="1"/>
</dbReference>
<reference evidence="13" key="2">
    <citation type="submission" date="2016-10" db="EMBL/GenBank/DDBJ databases">
        <authorList>
            <person name="de Groot N.N."/>
        </authorList>
    </citation>
    <scope>NUCLEOTIDE SEQUENCE [LARGE SCALE GENOMIC DNA]</scope>
    <source>
        <strain evidence="13">CDM_6</strain>
    </source>
</reference>
<evidence type="ECO:0000256" key="5">
    <source>
        <dbReference type="ARBA" id="ARBA00023065"/>
    </source>
</evidence>
<protein>
    <recommendedName>
        <fullName evidence="8">A-type ATP synthase subunit B</fullName>
    </recommendedName>
</protein>
<comment type="subcellular location">
    <subcellularLocation>
        <location evidence="8">Cell membrane</location>
        <topology evidence="8">Peripheral membrane protein</topology>
    </subcellularLocation>
</comment>
<comment type="subunit">
    <text evidence="8">Has multiple subunits with at least A(3), B(3), C, D, E, F, H, I and proteolipid K(x).</text>
</comment>
<dbReference type="GO" id="GO:0046933">
    <property type="term" value="F:proton-transporting ATP synthase activity, rotational mechanism"/>
    <property type="evidence" value="ECO:0007669"/>
    <property type="project" value="UniProtKB-UniRule"/>
</dbReference>
<dbReference type="Gene3D" id="3.40.50.12240">
    <property type="match status" value="1"/>
</dbReference>
<feature type="domain" description="ATPase F1/V1/A1 complex alpha/beta subunit N-terminal" evidence="10">
    <location>
        <begin position="7"/>
        <end position="72"/>
    </location>
</feature>
<keyword evidence="6 8" id="KW-0472">Membrane</keyword>
<dbReference type="Pfam" id="PF00006">
    <property type="entry name" value="ATP-synt_ab"/>
    <property type="match status" value="1"/>
</dbReference>
<dbReference type="EMBL" id="FMZP01000003">
    <property type="protein sequence ID" value="SDC36064.1"/>
    <property type="molecule type" value="Genomic_DNA"/>
</dbReference>
<comment type="function">
    <text evidence="8">Component of the A-type ATP synthase that produces ATP from ADP in the presence of a proton gradient across the membrane. The B chain is a regulatory subunit.</text>
</comment>
<dbReference type="OrthoDB" id="32941at2157"/>
<evidence type="ECO:0000259" key="9">
    <source>
        <dbReference type="Pfam" id="PF00006"/>
    </source>
</evidence>
<name>A0A1I0BCD9_9EURY</name>